<evidence type="ECO:0000256" key="1">
    <source>
        <dbReference type="SAM" id="MobiDB-lite"/>
    </source>
</evidence>
<comment type="caution">
    <text evidence="2">The sequence shown here is derived from an EMBL/GenBank/DDBJ whole genome shotgun (WGS) entry which is preliminary data.</text>
</comment>
<reference evidence="2 3" key="1">
    <citation type="submission" date="2020-08" db="EMBL/GenBank/DDBJ databases">
        <title>Genomic Encyclopedia of Type Strains, Phase IV (KMG-IV): sequencing the most valuable type-strain genomes for metagenomic binning, comparative biology and taxonomic classification.</title>
        <authorList>
            <person name="Goeker M."/>
        </authorList>
    </citation>
    <scope>NUCLEOTIDE SEQUENCE [LARGE SCALE GENOMIC DNA]</scope>
    <source>
        <strain evidence="2 3">DSM 17498</strain>
    </source>
</reference>
<dbReference type="EMBL" id="JACHIJ010000002">
    <property type="protein sequence ID" value="MBB5051155.1"/>
    <property type="molecule type" value="Genomic_DNA"/>
</dbReference>
<feature type="region of interest" description="Disordered" evidence="1">
    <location>
        <begin position="76"/>
        <end position="134"/>
    </location>
</feature>
<sequence>MIEAETDAGESSAQFVTIEELRRRVSPKMGLGRFRATIKEAEERGFPRKSTIWGGWYWPKVKHWLDKDNEVENHEVVAGAQDGQEDFGAADASSRKKARPQARSPQPAVLVRQPGDARPEGLSRHLHSVATGRQ</sequence>
<evidence type="ECO:0000313" key="3">
    <source>
        <dbReference type="Proteomes" id="UP000521227"/>
    </source>
</evidence>
<dbReference type="AlphaFoldDB" id="A0A840MTQ7"/>
<dbReference type="Proteomes" id="UP000521227">
    <property type="component" value="Unassembled WGS sequence"/>
</dbReference>
<protein>
    <submittedName>
        <fullName evidence="2">Uncharacterized protein</fullName>
    </submittedName>
</protein>
<accession>A0A840MTQ7</accession>
<proteinExistence type="predicted"/>
<dbReference type="RefSeq" id="WP_184082941.1">
    <property type="nucleotide sequence ID" value="NZ_JACHIJ010000002.1"/>
</dbReference>
<evidence type="ECO:0000313" key="2">
    <source>
        <dbReference type="EMBL" id="MBB5051155.1"/>
    </source>
</evidence>
<organism evidence="2 3">
    <name type="scientific">Afipia massiliensis</name>
    <dbReference type="NCBI Taxonomy" id="211460"/>
    <lineage>
        <taxon>Bacteria</taxon>
        <taxon>Pseudomonadati</taxon>
        <taxon>Pseudomonadota</taxon>
        <taxon>Alphaproteobacteria</taxon>
        <taxon>Hyphomicrobiales</taxon>
        <taxon>Nitrobacteraceae</taxon>
        <taxon>Afipia</taxon>
    </lineage>
</organism>
<gene>
    <name evidence="2" type="ORF">HNQ36_001109</name>
</gene>
<name>A0A840MTQ7_9BRAD</name>